<feature type="transmembrane region" description="Helical" evidence="1">
    <location>
        <begin position="295"/>
        <end position="314"/>
    </location>
</feature>
<dbReference type="OrthoDB" id="9796461at2"/>
<dbReference type="GO" id="GO:0016020">
    <property type="term" value="C:membrane"/>
    <property type="evidence" value="ECO:0007669"/>
    <property type="project" value="TreeGrafter"/>
</dbReference>
<evidence type="ECO:0000259" key="2">
    <source>
        <dbReference type="Pfam" id="PF01757"/>
    </source>
</evidence>
<dbReference type="Pfam" id="PF19040">
    <property type="entry name" value="SGNH"/>
    <property type="match status" value="1"/>
</dbReference>
<evidence type="ECO:0000256" key="1">
    <source>
        <dbReference type="SAM" id="Phobius"/>
    </source>
</evidence>
<feature type="transmembrane region" description="Helical" evidence="1">
    <location>
        <begin position="188"/>
        <end position="206"/>
    </location>
</feature>
<feature type="domain" description="SGNH" evidence="3">
    <location>
        <begin position="417"/>
        <end position="652"/>
    </location>
</feature>
<evidence type="ECO:0000313" key="4">
    <source>
        <dbReference type="EMBL" id="KRR27867.1"/>
    </source>
</evidence>
<keyword evidence="1" id="KW-0472">Membrane</keyword>
<dbReference type="Pfam" id="PF01757">
    <property type="entry name" value="Acyl_transf_3"/>
    <property type="match status" value="1"/>
</dbReference>
<dbReference type="Proteomes" id="UP000051660">
    <property type="component" value="Unassembled WGS sequence"/>
</dbReference>
<gene>
    <name evidence="4" type="ORF">CQ14_08485</name>
</gene>
<sequence length="664" mass="74168">MKIFSHSLIFDSKGTTADRASDDRYFPAIDGLRAIAVLMVLVFHFDLLELSQGGFTGVDVFFVISGFLITSIISRQINADSFSLGSFYLNRIRRLAPALLATLLIVFLAGLVCLYPSNLIELSKQAIVAQTYVANIYYWRTVNYFGLDSSSAFLLHTWSLAVEEQFYLIYPLFLILIYRYARRHIWQIILAIFFLSFFLNVLFVQLKPEATFYLLPTRAWELLLGALIVGLRARFTLRPLASQIAGVIGIGLIAWSLLGYQKAFYFPGYFALLPTIGAALVILASTGQTTYFSSCMSNAAAAYIGKISYPLYLVHWPVHIFAARLMAESYNKPAKWFAFALSLAIASAIFHMVEEPVRTSRILRSARSLGTGYLAALAATAIICFWIYAGNGLPQRYAPEAIKLAGFAADKTGELPCQFKSGKIDLASFCKIGAADTKPTWLIYGDSHAWAAYGAFDKWLNTRGESAFFIFRHSCPPLQGIHLVHNRGCFEFNNEVLEFLNRSPEIKNTLLVSTWLQAREGFLTTSETVSLPKEEAIALFKRQFPATVAHLRRMGLRVVIWEPLPGAKQSVPEALAKAYPNKPLTESLEFTSQQYRSKFDYFFDVLEQSEPSIEATVSPSRALCRTGSCSATIEGRPAYFDNSHLAASTSEFWSQLLTISVSPQ</sequence>
<protein>
    <recommendedName>
        <fullName evidence="6">Peptidoglycan/LPS O-acetylase OafA/YrhL, contains acyltransferase and SGNH-hydrolase domains</fullName>
    </recommendedName>
</protein>
<dbReference type="PANTHER" id="PTHR23028">
    <property type="entry name" value="ACETYLTRANSFERASE"/>
    <property type="match status" value="1"/>
</dbReference>
<dbReference type="GO" id="GO:0016747">
    <property type="term" value="F:acyltransferase activity, transferring groups other than amino-acyl groups"/>
    <property type="evidence" value="ECO:0007669"/>
    <property type="project" value="InterPro"/>
</dbReference>
<dbReference type="InterPro" id="IPR043968">
    <property type="entry name" value="SGNH"/>
</dbReference>
<dbReference type="GO" id="GO:0009103">
    <property type="term" value="P:lipopolysaccharide biosynthetic process"/>
    <property type="evidence" value="ECO:0007669"/>
    <property type="project" value="TreeGrafter"/>
</dbReference>
<organism evidence="4 5">
    <name type="scientific">Bradyrhizobium lablabi</name>
    <dbReference type="NCBI Taxonomy" id="722472"/>
    <lineage>
        <taxon>Bacteria</taxon>
        <taxon>Pseudomonadati</taxon>
        <taxon>Pseudomonadota</taxon>
        <taxon>Alphaproteobacteria</taxon>
        <taxon>Hyphomicrobiales</taxon>
        <taxon>Nitrobacteraceae</taxon>
        <taxon>Bradyrhizobium</taxon>
    </lineage>
</organism>
<feature type="transmembrane region" description="Helical" evidence="1">
    <location>
        <begin position="264"/>
        <end position="283"/>
    </location>
</feature>
<dbReference type="InterPro" id="IPR050879">
    <property type="entry name" value="Acyltransferase_3"/>
</dbReference>
<proteinExistence type="predicted"/>
<dbReference type="EMBL" id="LLYB01000034">
    <property type="protein sequence ID" value="KRR27867.1"/>
    <property type="molecule type" value="Genomic_DNA"/>
</dbReference>
<name>A0A0R3N6R2_9BRAD</name>
<evidence type="ECO:0008006" key="6">
    <source>
        <dbReference type="Google" id="ProtNLM"/>
    </source>
</evidence>
<comment type="caution">
    <text evidence="4">The sequence shown here is derived from an EMBL/GenBank/DDBJ whole genome shotgun (WGS) entry which is preliminary data.</text>
</comment>
<reference evidence="4 5" key="1">
    <citation type="submission" date="2014-03" db="EMBL/GenBank/DDBJ databases">
        <title>Bradyrhizobium valentinum sp. nov., isolated from effective nodules of Lupinus mariae-josephae, a lupine endemic of basic-lime soils in Eastern Spain.</title>
        <authorList>
            <person name="Duran D."/>
            <person name="Rey L."/>
            <person name="Navarro A."/>
            <person name="Busquets A."/>
            <person name="Imperial J."/>
            <person name="Ruiz-Argueso T."/>
        </authorList>
    </citation>
    <scope>NUCLEOTIDE SEQUENCE [LARGE SCALE GENOMIC DNA]</scope>
    <source>
        <strain evidence="4 5">CCBAU 23086</strain>
    </source>
</reference>
<feature type="transmembrane region" description="Helical" evidence="1">
    <location>
        <begin position="240"/>
        <end position="258"/>
    </location>
</feature>
<evidence type="ECO:0000313" key="5">
    <source>
        <dbReference type="Proteomes" id="UP000051660"/>
    </source>
</evidence>
<keyword evidence="1" id="KW-0812">Transmembrane</keyword>
<dbReference type="AlphaFoldDB" id="A0A0R3N6R2"/>
<keyword evidence="1" id="KW-1133">Transmembrane helix</keyword>
<dbReference type="InterPro" id="IPR002656">
    <property type="entry name" value="Acyl_transf_3_dom"/>
</dbReference>
<dbReference type="PANTHER" id="PTHR23028:SF53">
    <property type="entry name" value="ACYL_TRANSF_3 DOMAIN-CONTAINING PROTEIN"/>
    <property type="match status" value="1"/>
</dbReference>
<feature type="transmembrane region" description="Helical" evidence="1">
    <location>
        <begin position="95"/>
        <end position="117"/>
    </location>
</feature>
<feature type="domain" description="Acyltransferase 3" evidence="2">
    <location>
        <begin position="27"/>
        <end position="348"/>
    </location>
</feature>
<feature type="transmembrane region" description="Helical" evidence="1">
    <location>
        <begin position="373"/>
        <end position="389"/>
    </location>
</feature>
<feature type="transmembrane region" description="Helical" evidence="1">
    <location>
        <begin position="54"/>
        <end position="74"/>
    </location>
</feature>
<dbReference type="RefSeq" id="WP_057856268.1">
    <property type="nucleotide sequence ID" value="NZ_LLYB01000034.1"/>
</dbReference>
<feature type="transmembrane region" description="Helical" evidence="1">
    <location>
        <begin position="334"/>
        <end position="353"/>
    </location>
</feature>
<feature type="transmembrane region" description="Helical" evidence="1">
    <location>
        <begin position="31"/>
        <end position="48"/>
    </location>
</feature>
<feature type="transmembrane region" description="Helical" evidence="1">
    <location>
        <begin position="165"/>
        <end position="181"/>
    </location>
</feature>
<evidence type="ECO:0000259" key="3">
    <source>
        <dbReference type="Pfam" id="PF19040"/>
    </source>
</evidence>
<accession>A0A0R3N6R2</accession>